<dbReference type="Proteomes" id="UP000179115">
    <property type="component" value="Unassembled WGS sequence"/>
</dbReference>
<evidence type="ECO:0000259" key="10">
    <source>
        <dbReference type="PROSITE" id="PS51898"/>
    </source>
</evidence>
<evidence type="ECO:0000256" key="8">
    <source>
        <dbReference type="ARBA" id="ARBA00023306"/>
    </source>
</evidence>
<dbReference type="Pfam" id="PF02899">
    <property type="entry name" value="Phage_int_SAM_1"/>
    <property type="match status" value="1"/>
</dbReference>
<evidence type="ECO:0000256" key="4">
    <source>
        <dbReference type="ARBA" id="ARBA00022829"/>
    </source>
</evidence>
<evidence type="ECO:0000256" key="6">
    <source>
        <dbReference type="ARBA" id="ARBA00023125"/>
    </source>
</evidence>
<dbReference type="InterPro" id="IPR013762">
    <property type="entry name" value="Integrase-like_cat_sf"/>
</dbReference>
<sequence>MVSAHKSTTPVAKHIPDFIDYCEVEKGLSNNTQRNYEQYLKLFVLWLKETDNEKLLPHELVAGHIWDYRLYLARTYKTPHGSYLGKKSQNYYLIALRAFLNYLAERDIESLPSSKVKLAKQKNEETISFLEVDDFEKMLVIPDTATFSGARDRAIMELFFSSGMRISELTSLTTDQVSFLKDKNPRRTFELSIVGKGKHIRTIFISPRAAEWLRKYLASRRDVYKPLFINTRSGASEDEDRRLSVRAIQMMISRCARLAGLSKKVTPHTLRHSYATDLLAHGADLRSVQELLGHKNVATTQVYTHVTNKRLRDIHERFHGGNNSSNRTG</sequence>
<keyword evidence="8" id="KW-0131">Cell cycle</keyword>
<keyword evidence="7" id="KW-0233">DNA recombination</keyword>
<dbReference type="SUPFAM" id="SSF47823">
    <property type="entry name" value="lambda integrase-like, N-terminal domain"/>
    <property type="match status" value="1"/>
</dbReference>
<dbReference type="Pfam" id="PF00589">
    <property type="entry name" value="Phage_integrase"/>
    <property type="match status" value="1"/>
</dbReference>
<keyword evidence="2" id="KW-0963">Cytoplasm</keyword>
<keyword evidence="4" id="KW-0159">Chromosome partition</keyword>
<evidence type="ECO:0000256" key="9">
    <source>
        <dbReference type="PROSITE-ProRule" id="PRU01248"/>
    </source>
</evidence>
<dbReference type="CDD" id="cd00798">
    <property type="entry name" value="INT_XerDC_C"/>
    <property type="match status" value="1"/>
</dbReference>
<dbReference type="InterPro" id="IPR050090">
    <property type="entry name" value="Tyrosine_recombinase_XerCD"/>
</dbReference>
<name>A0A1F6EDR5_9BACT</name>
<dbReference type="EMBL" id="MFLV01000009">
    <property type="protein sequence ID" value="OGG71808.1"/>
    <property type="molecule type" value="Genomic_DNA"/>
</dbReference>
<evidence type="ECO:0000256" key="3">
    <source>
        <dbReference type="ARBA" id="ARBA00022618"/>
    </source>
</evidence>
<dbReference type="Gene3D" id="1.10.443.10">
    <property type="entry name" value="Intergrase catalytic core"/>
    <property type="match status" value="1"/>
</dbReference>
<dbReference type="InterPro" id="IPR004107">
    <property type="entry name" value="Integrase_SAM-like_N"/>
</dbReference>
<dbReference type="PANTHER" id="PTHR30349:SF77">
    <property type="entry name" value="TYROSINE RECOMBINASE XERC"/>
    <property type="match status" value="1"/>
</dbReference>
<keyword evidence="6 9" id="KW-0238">DNA-binding</keyword>
<reference evidence="12 13" key="1">
    <citation type="journal article" date="2016" name="Nat. Commun.">
        <title>Thousands of microbial genomes shed light on interconnected biogeochemical processes in an aquifer system.</title>
        <authorList>
            <person name="Anantharaman K."/>
            <person name="Brown C.T."/>
            <person name="Hug L.A."/>
            <person name="Sharon I."/>
            <person name="Castelle C.J."/>
            <person name="Probst A.J."/>
            <person name="Thomas B.C."/>
            <person name="Singh A."/>
            <person name="Wilkins M.J."/>
            <person name="Karaoz U."/>
            <person name="Brodie E.L."/>
            <person name="Williams K.H."/>
            <person name="Hubbard S.S."/>
            <person name="Banfield J.F."/>
        </authorList>
    </citation>
    <scope>NUCLEOTIDE SEQUENCE [LARGE SCALE GENOMIC DNA]</scope>
</reference>
<dbReference type="PANTHER" id="PTHR30349">
    <property type="entry name" value="PHAGE INTEGRASE-RELATED"/>
    <property type="match status" value="1"/>
</dbReference>
<dbReference type="AlphaFoldDB" id="A0A1F6EDR5"/>
<comment type="subcellular location">
    <subcellularLocation>
        <location evidence="1">Cytoplasm</location>
    </subcellularLocation>
</comment>
<dbReference type="STRING" id="1798508.A3A35_02710"/>
<dbReference type="GO" id="GO:0006310">
    <property type="term" value="P:DNA recombination"/>
    <property type="evidence" value="ECO:0007669"/>
    <property type="project" value="UniProtKB-KW"/>
</dbReference>
<evidence type="ECO:0000256" key="5">
    <source>
        <dbReference type="ARBA" id="ARBA00022908"/>
    </source>
</evidence>
<dbReference type="InterPro" id="IPR010998">
    <property type="entry name" value="Integrase_recombinase_N"/>
</dbReference>
<evidence type="ECO:0000313" key="12">
    <source>
        <dbReference type="EMBL" id="OGG71808.1"/>
    </source>
</evidence>
<dbReference type="GO" id="GO:0005737">
    <property type="term" value="C:cytoplasm"/>
    <property type="evidence" value="ECO:0007669"/>
    <property type="project" value="UniProtKB-SubCell"/>
</dbReference>
<evidence type="ECO:0000313" key="13">
    <source>
        <dbReference type="Proteomes" id="UP000179115"/>
    </source>
</evidence>
<dbReference type="SUPFAM" id="SSF56349">
    <property type="entry name" value="DNA breaking-rejoining enzymes"/>
    <property type="match status" value="1"/>
</dbReference>
<protein>
    <recommendedName>
        <fullName evidence="14">Tyrosine recombinase XerC</fullName>
    </recommendedName>
</protein>
<evidence type="ECO:0000259" key="11">
    <source>
        <dbReference type="PROSITE" id="PS51900"/>
    </source>
</evidence>
<dbReference type="PROSITE" id="PS51900">
    <property type="entry name" value="CB"/>
    <property type="match status" value="1"/>
</dbReference>
<feature type="domain" description="Tyr recombinase" evidence="10">
    <location>
        <begin position="125"/>
        <end position="316"/>
    </location>
</feature>
<feature type="domain" description="Core-binding (CB)" evidence="11">
    <location>
        <begin position="9"/>
        <end position="104"/>
    </location>
</feature>
<dbReference type="InterPro" id="IPR044068">
    <property type="entry name" value="CB"/>
</dbReference>
<accession>A0A1F6EDR5</accession>
<evidence type="ECO:0000256" key="7">
    <source>
        <dbReference type="ARBA" id="ARBA00023172"/>
    </source>
</evidence>
<dbReference type="PROSITE" id="PS51898">
    <property type="entry name" value="TYR_RECOMBINASE"/>
    <property type="match status" value="1"/>
</dbReference>
<proteinExistence type="predicted"/>
<keyword evidence="3" id="KW-0132">Cell division</keyword>
<comment type="caution">
    <text evidence="12">The sequence shown here is derived from an EMBL/GenBank/DDBJ whole genome shotgun (WGS) entry which is preliminary data.</text>
</comment>
<evidence type="ECO:0008006" key="14">
    <source>
        <dbReference type="Google" id="ProtNLM"/>
    </source>
</evidence>
<keyword evidence="5" id="KW-0229">DNA integration</keyword>
<dbReference type="InterPro" id="IPR011010">
    <property type="entry name" value="DNA_brk_join_enz"/>
</dbReference>
<gene>
    <name evidence="12" type="ORF">A3A35_02710</name>
</gene>
<dbReference type="GO" id="GO:0007059">
    <property type="term" value="P:chromosome segregation"/>
    <property type="evidence" value="ECO:0007669"/>
    <property type="project" value="UniProtKB-KW"/>
</dbReference>
<evidence type="ECO:0000256" key="1">
    <source>
        <dbReference type="ARBA" id="ARBA00004496"/>
    </source>
</evidence>
<organism evidence="12 13">
    <name type="scientific">Candidatus Kaiserbacteria bacterium RIFCSPLOWO2_01_FULL_51_21</name>
    <dbReference type="NCBI Taxonomy" id="1798508"/>
    <lineage>
        <taxon>Bacteria</taxon>
        <taxon>Candidatus Kaiseribacteriota</taxon>
    </lineage>
</organism>
<evidence type="ECO:0000256" key="2">
    <source>
        <dbReference type="ARBA" id="ARBA00022490"/>
    </source>
</evidence>
<dbReference type="GO" id="GO:0051301">
    <property type="term" value="P:cell division"/>
    <property type="evidence" value="ECO:0007669"/>
    <property type="project" value="UniProtKB-KW"/>
</dbReference>
<dbReference type="GO" id="GO:0015074">
    <property type="term" value="P:DNA integration"/>
    <property type="evidence" value="ECO:0007669"/>
    <property type="project" value="UniProtKB-KW"/>
</dbReference>
<dbReference type="GO" id="GO:0003677">
    <property type="term" value="F:DNA binding"/>
    <property type="evidence" value="ECO:0007669"/>
    <property type="project" value="UniProtKB-UniRule"/>
</dbReference>
<dbReference type="Gene3D" id="1.10.150.130">
    <property type="match status" value="1"/>
</dbReference>
<dbReference type="InterPro" id="IPR002104">
    <property type="entry name" value="Integrase_catalytic"/>
</dbReference>